<reference evidence="3" key="1">
    <citation type="submission" date="2017-06" db="EMBL/GenBank/DDBJ databases">
        <authorList>
            <person name="Varghese N."/>
            <person name="Submissions S."/>
        </authorList>
    </citation>
    <scope>NUCLEOTIDE SEQUENCE [LARGE SCALE GENOMIC DNA]</scope>
    <source>
        <strain evidence="3">DSM 46839</strain>
    </source>
</reference>
<evidence type="ECO:0000256" key="1">
    <source>
        <dbReference type="SAM" id="MobiDB-lite"/>
    </source>
</evidence>
<proteinExistence type="predicted"/>
<dbReference type="AlphaFoldDB" id="A0A239GJT5"/>
<dbReference type="Proteomes" id="UP000198373">
    <property type="component" value="Unassembled WGS sequence"/>
</dbReference>
<dbReference type="RefSeq" id="WP_089306239.1">
    <property type="nucleotide sequence ID" value="NZ_FZOO01000006.1"/>
</dbReference>
<sequence>MAVQLDAEDILHLYRSWTGYEVYRAILVSSGAAHRIEDLMVTAPERYCPGEDTLEESRRFLGALAVVLQLAMDRRAGWGDYPPFPDGSPPSTLTRRSWW</sequence>
<evidence type="ECO:0000313" key="3">
    <source>
        <dbReference type="Proteomes" id="UP000198373"/>
    </source>
</evidence>
<dbReference type="EMBL" id="FZOO01000006">
    <property type="protein sequence ID" value="SNS69251.1"/>
    <property type="molecule type" value="Genomic_DNA"/>
</dbReference>
<keyword evidence="3" id="KW-1185">Reference proteome</keyword>
<feature type="compositionally biased region" description="Polar residues" evidence="1">
    <location>
        <begin position="89"/>
        <end position="99"/>
    </location>
</feature>
<name>A0A239GJT5_9ACTN</name>
<feature type="region of interest" description="Disordered" evidence="1">
    <location>
        <begin position="80"/>
        <end position="99"/>
    </location>
</feature>
<accession>A0A239GJT5</accession>
<evidence type="ECO:0000313" key="2">
    <source>
        <dbReference type="EMBL" id="SNS69251.1"/>
    </source>
</evidence>
<organism evidence="2 3">
    <name type="scientific">Geodermatophilus pulveris</name>
    <dbReference type="NCBI Taxonomy" id="1564159"/>
    <lineage>
        <taxon>Bacteria</taxon>
        <taxon>Bacillati</taxon>
        <taxon>Actinomycetota</taxon>
        <taxon>Actinomycetes</taxon>
        <taxon>Geodermatophilales</taxon>
        <taxon>Geodermatophilaceae</taxon>
        <taxon>Geodermatophilus</taxon>
    </lineage>
</organism>
<protein>
    <submittedName>
        <fullName evidence="2">Uncharacterized protein</fullName>
    </submittedName>
</protein>
<dbReference type="OrthoDB" id="487531at2"/>
<gene>
    <name evidence="2" type="ORF">SAMN06893096_106235</name>
</gene>